<feature type="region of interest" description="Disordered" evidence="1">
    <location>
        <begin position="217"/>
        <end position="267"/>
    </location>
</feature>
<gene>
    <name evidence="2" type="ORF">BCR42DRAFT_421820</name>
</gene>
<name>A0A1X2I9H2_9FUNG</name>
<sequence length="375" mass="42309">MPSLTTLTLRDFPVLPIERVAPFLTELASLETLCFRYCNLVSLHQPESYIPMLPEDHSHTSIYQLPASYYYYNTTNPITIAATATKGSMSPEGGVPPQHSAVKTLILDWTDFSATAIDNLLHRLPCLGFVSFGANHNRIKNANNVALTSLKHHCQHIHSLKVALQQIHPLMLPLLIEHYGPQLRQLDIQCQDTTTLKTVAQYATKVEQLVIHAVGSIQQQPQQQQQQQQDAADNDDDDDDDDWTLEEVKDDDEDDDNQRPLSLDASSRMRIDRKTAAVLGSDGIEGIVRQCGELTHMEMISWGLRDIPSVILRAMAHRRKQQRLQASFNQSDYATTRTDPSWHHHRSLMSTWSEKASLALDGDLLAEIRTLFVCV</sequence>
<dbReference type="Gene3D" id="3.80.10.10">
    <property type="entry name" value="Ribonuclease Inhibitor"/>
    <property type="match status" value="1"/>
</dbReference>
<proteinExistence type="predicted"/>
<accession>A0A1X2I9H2</accession>
<dbReference type="InterPro" id="IPR032675">
    <property type="entry name" value="LRR_dom_sf"/>
</dbReference>
<keyword evidence="3" id="KW-1185">Reference proteome</keyword>
<evidence type="ECO:0000313" key="3">
    <source>
        <dbReference type="Proteomes" id="UP000193560"/>
    </source>
</evidence>
<dbReference type="AlphaFoldDB" id="A0A1X2I9H2"/>
<dbReference type="SUPFAM" id="SSF52047">
    <property type="entry name" value="RNI-like"/>
    <property type="match status" value="1"/>
</dbReference>
<organism evidence="2 3">
    <name type="scientific">Absidia repens</name>
    <dbReference type="NCBI Taxonomy" id="90262"/>
    <lineage>
        <taxon>Eukaryota</taxon>
        <taxon>Fungi</taxon>
        <taxon>Fungi incertae sedis</taxon>
        <taxon>Mucoromycota</taxon>
        <taxon>Mucoromycotina</taxon>
        <taxon>Mucoromycetes</taxon>
        <taxon>Mucorales</taxon>
        <taxon>Cunninghamellaceae</taxon>
        <taxon>Absidia</taxon>
    </lineage>
</organism>
<protein>
    <submittedName>
        <fullName evidence="2">Uncharacterized protein</fullName>
    </submittedName>
</protein>
<comment type="caution">
    <text evidence="2">The sequence shown here is derived from an EMBL/GenBank/DDBJ whole genome shotgun (WGS) entry which is preliminary data.</text>
</comment>
<feature type="compositionally biased region" description="Acidic residues" evidence="1">
    <location>
        <begin position="232"/>
        <end position="256"/>
    </location>
</feature>
<evidence type="ECO:0000256" key="1">
    <source>
        <dbReference type="SAM" id="MobiDB-lite"/>
    </source>
</evidence>
<reference evidence="2 3" key="1">
    <citation type="submission" date="2016-07" db="EMBL/GenBank/DDBJ databases">
        <title>Pervasive Adenine N6-methylation of Active Genes in Fungi.</title>
        <authorList>
            <consortium name="DOE Joint Genome Institute"/>
            <person name="Mondo S.J."/>
            <person name="Dannebaum R.O."/>
            <person name="Kuo R.C."/>
            <person name="Labutti K."/>
            <person name="Haridas S."/>
            <person name="Kuo A."/>
            <person name="Salamov A."/>
            <person name="Ahrendt S.R."/>
            <person name="Lipzen A."/>
            <person name="Sullivan W."/>
            <person name="Andreopoulos W.B."/>
            <person name="Clum A."/>
            <person name="Lindquist E."/>
            <person name="Daum C."/>
            <person name="Ramamoorthy G.K."/>
            <person name="Gryganskyi A."/>
            <person name="Culley D."/>
            <person name="Magnuson J.K."/>
            <person name="James T.Y."/>
            <person name="O'Malley M.A."/>
            <person name="Stajich J.E."/>
            <person name="Spatafora J.W."/>
            <person name="Visel A."/>
            <person name="Grigoriev I.V."/>
        </authorList>
    </citation>
    <scope>NUCLEOTIDE SEQUENCE [LARGE SCALE GENOMIC DNA]</scope>
    <source>
        <strain evidence="2 3">NRRL 1336</strain>
    </source>
</reference>
<dbReference type="EMBL" id="MCGE01000022">
    <property type="protein sequence ID" value="ORZ11238.1"/>
    <property type="molecule type" value="Genomic_DNA"/>
</dbReference>
<dbReference type="OrthoDB" id="2264027at2759"/>
<dbReference type="Proteomes" id="UP000193560">
    <property type="component" value="Unassembled WGS sequence"/>
</dbReference>
<evidence type="ECO:0000313" key="2">
    <source>
        <dbReference type="EMBL" id="ORZ11238.1"/>
    </source>
</evidence>
<feature type="compositionally biased region" description="Low complexity" evidence="1">
    <location>
        <begin position="218"/>
        <end position="231"/>
    </location>
</feature>